<proteinExistence type="evidence at transcript level"/>
<evidence type="ECO:0000313" key="1">
    <source>
        <dbReference type="EMBL" id="ACF87092.1"/>
    </source>
</evidence>
<name>B4FY99_MAIZE</name>
<reference evidence="1" key="1">
    <citation type="journal article" date="2009" name="PLoS Genet.">
        <title>Sequencing, mapping, and analysis of 27,455 maize full-length cDNAs.</title>
        <authorList>
            <person name="Soderlund C."/>
            <person name="Descour A."/>
            <person name="Kudrna D."/>
            <person name="Bomhoff M."/>
            <person name="Boyd L."/>
            <person name="Currie J."/>
            <person name="Angelova A."/>
            <person name="Collura K."/>
            <person name="Wissotski M."/>
            <person name="Ashley E."/>
            <person name="Morrow D."/>
            <person name="Fernandes J."/>
            <person name="Walbot V."/>
            <person name="Yu Y."/>
        </authorList>
    </citation>
    <scope>NUCLEOTIDE SEQUENCE</scope>
    <source>
        <strain evidence="1">B73</strain>
    </source>
</reference>
<protein>
    <submittedName>
        <fullName evidence="1">Uncharacterized protein</fullName>
    </submittedName>
</protein>
<organism evidence="1">
    <name type="scientific">Zea mays</name>
    <name type="common">Maize</name>
    <dbReference type="NCBI Taxonomy" id="4577"/>
    <lineage>
        <taxon>Eukaryota</taxon>
        <taxon>Viridiplantae</taxon>
        <taxon>Streptophyta</taxon>
        <taxon>Embryophyta</taxon>
        <taxon>Tracheophyta</taxon>
        <taxon>Spermatophyta</taxon>
        <taxon>Magnoliopsida</taxon>
        <taxon>Liliopsida</taxon>
        <taxon>Poales</taxon>
        <taxon>Poaceae</taxon>
        <taxon>PACMAD clade</taxon>
        <taxon>Panicoideae</taxon>
        <taxon>Andropogonodae</taxon>
        <taxon>Andropogoneae</taxon>
        <taxon>Tripsacinae</taxon>
        <taxon>Zea</taxon>
    </lineage>
</organism>
<dbReference type="AlphaFoldDB" id="B4FY99"/>
<accession>B4FY99</accession>
<dbReference type="EMBL" id="BT042087">
    <property type="protein sequence ID" value="ACF87092.1"/>
    <property type="molecule type" value="mRNA"/>
</dbReference>
<sequence>MAQTKNFMHLLFSNNCIARDFCPALAKAVKTMKKTEKLLLIYSKAIGRPTVGEEGVLMSIILFCIITNQLVMHSVRCACLNSIAKAYN</sequence>